<reference evidence="9 10" key="1">
    <citation type="submission" date="2017-03" db="EMBL/GenBank/DDBJ databases">
        <title>Draft genome sequence of Streptomyces scabrisporus NF3, endophyte isolated from Amphipterygium adstringens.</title>
        <authorList>
            <person name="Vazquez M."/>
            <person name="Ceapa C.D."/>
            <person name="Rodriguez Luna D."/>
            <person name="Sanchez Esquivel S."/>
        </authorList>
    </citation>
    <scope>NUCLEOTIDE SEQUENCE [LARGE SCALE GENOMIC DNA]</scope>
    <source>
        <strain evidence="9 10">NF3</strain>
    </source>
</reference>
<keyword evidence="3" id="KW-0858">Xylan degradation</keyword>
<comment type="subcellular location">
    <subcellularLocation>
        <location evidence="1">Secreted</location>
    </subcellularLocation>
</comment>
<protein>
    <recommendedName>
        <fullName evidence="11">Polyhydroxybutyrate depolymerase</fullName>
    </recommendedName>
</protein>
<evidence type="ECO:0008006" key="11">
    <source>
        <dbReference type="Google" id="ProtNLM"/>
    </source>
</evidence>
<sequence>MLPERTGSGPGSPNEVGWGVAGFRYPGLRGVGRALAVFAAVAAVLAVFALSRLTAHASDPAARARSAAVDVGCDGRDRQGWVSVPVSFSGETFRVQAYLPQSYDGTDPRPLVLNLHGSNSTGPAQMAITGMGASAERHGFVVAIPEGGLKYPGSGPGRAWNIPGVPLYGGHPAAAGGRDEVGFVGAALDALDRALCLDDRRVYATGFSGGARMTSLLGCTLSRRIAAIAPVAGLRADGTDGARPAPCRPIRPVPVLTFHGLADQANPYDGGPASRWTYPVPEAARRWAGIDGCPGKPVRTRVSRHVERTTYGDCAGGTAVVLYTQSDAGHTWPGAAGVEVRGFGRINQEISANDLMWAFFAKYSL</sequence>
<dbReference type="GO" id="GO:0005576">
    <property type="term" value="C:extracellular region"/>
    <property type="evidence" value="ECO:0007669"/>
    <property type="project" value="UniProtKB-SubCell"/>
</dbReference>
<dbReference type="SUPFAM" id="SSF53474">
    <property type="entry name" value="alpha/beta-Hydrolases"/>
    <property type="match status" value="1"/>
</dbReference>
<evidence type="ECO:0000256" key="1">
    <source>
        <dbReference type="ARBA" id="ARBA00004613"/>
    </source>
</evidence>
<dbReference type="PANTHER" id="PTHR38050:SF2">
    <property type="entry name" value="FERULOYL ESTERASE C-RELATED"/>
    <property type="match status" value="1"/>
</dbReference>
<keyword evidence="2" id="KW-0964">Secreted</keyword>
<evidence type="ECO:0000313" key="10">
    <source>
        <dbReference type="Proteomes" id="UP000190037"/>
    </source>
</evidence>
<keyword evidence="8" id="KW-1133">Transmembrane helix</keyword>
<evidence type="ECO:0000256" key="5">
    <source>
        <dbReference type="ARBA" id="ARBA00022801"/>
    </source>
</evidence>
<organism evidence="9 10">
    <name type="scientific">Embleya scabrispora</name>
    <dbReference type="NCBI Taxonomy" id="159449"/>
    <lineage>
        <taxon>Bacteria</taxon>
        <taxon>Bacillati</taxon>
        <taxon>Actinomycetota</taxon>
        <taxon>Actinomycetes</taxon>
        <taxon>Kitasatosporales</taxon>
        <taxon>Streptomycetaceae</taxon>
        <taxon>Embleya</taxon>
    </lineage>
</organism>
<dbReference type="GO" id="GO:0045493">
    <property type="term" value="P:xylan catabolic process"/>
    <property type="evidence" value="ECO:0007669"/>
    <property type="project" value="UniProtKB-KW"/>
</dbReference>
<dbReference type="EMBL" id="MWQN01000001">
    <property type="protein sequence ID" value="OPC82591.1"/>
    <property type="molecule type" value="Genomic_DNA"/>
</dbReference>
<keyword evidence="6" id="KW-0119">Carbohydrate metabolism</keyword>
<evidence type="ECO:0000256" key="4">
    <source>
        <dbReference type="ARBA" id="ARBA00022729"/>
    </source>
</evidence>
<accession>A0A1T3P0Z4</accession>
<feature type="transmembrane region" description="Helical" evidence="8">
    <location>
        <begin position="34"/>
        <end position="55"/>
    </location>
</feature>
<keyword evidence="8" id="KW-0812">Transmembrane</keyword>
<keyword evidence="7" id="KW-0624">Polysaccharide degradation</keyword>
<keyword evidence="4" id="KW-0732">Signal</keyword>
<evidence type="ECO:0000313" key="9">
    <source>
        <dbReference type="EMBL" id="OPC82591.1"/>
    </source>
</evidence>
<evidence type="ECO:0000256" key="7">
    <source>
        <dbReference type="ARBA" id="ARBA00023326"/>
    </source>
</evidence>
<evidence type="ECO:0000256" key="8">
    <source>
        <dbReference type="SAM" id="Phobius"/>
    </source>
</evidence>
<dbReference type="GO" id="GO:0030600">
    <property type="term" value="F:feruloyl esterase activity"/>
    <property type="evidence" value="ECO:0007669"/>
    <property type="project" value="InterPro"/>
</dbReference>
<dbReference type="InterPro" id="IPR043595">
    <property type="entry name" value="FaeB/C/D"/>
</dbReference>
<proteinExistence type="predicted"/>
<dbReference type="PANTHER" id="PTHR38050">
    <property type="match status" value="1"/>
</dbReference>
<evidence type="ECO:0000256" key="2">
    <source>
        <dbReference type="ARBA" id="ARBA00022525"/>
    </source>
</evidence>
<dbReference type="AlphaFoldDB" id="A0A1T3P0Z4"/>
<name>A0A1T3P0Z4_9ACTN</name>
<keyword evidence="8" id="KW-0472">Membrane</keyword>
<keyword evidence="5" id="KW-0378">Hydrolase</keyword>
<evidence type="ECO:0000256" key="3">
    <source>
        <dbReference type="ARBA" id="ARBA00022651"/>
    </source>
</evidence>
<dbReference type="Gene3D" id="3.40.50.1820">
    <property type="entry name" value="alpha/beta hydrolase"/>
    <property type="match status" value="1"/>
</dbReference>
<dbReference type="InterPro" id="IPR029058">
    <property type="entry name" value="AB_hydrolase_fold"/>
</dbReference>
<keyword evidence="10" id="KW-1185">Reference proteome</keyword>
<dbReference type="STRING" id="159449.B4N89_18070"/>
<evidence type="ECO:0000256" key="6">
    <source>
        <dbReference type="ARBA" id="ARBA00023277"/>
    </source>
</evidence>
<gene>
    <name evidence="9" type="ORF">B4N89_18070</name>
</gene>
<dbReference type="Proteomes" id="UP000190037">
    <property type="component" value="Unassembled WGS sequence"/>
</dbReference>
<comment type="caution">
    <text evidence="9">The sequence shown here is derived from an EMBL/GenBank/DDBJ whole genome shotgun (WGS) entry which is preliminary data.</text>
</comment>